<feature type="transmembrane region" description="Helical" evidence="1">
    <location>
        <begin position="59"/>
        <end position="76"/>
    </location>
</feature>
<dbReference type="AlphaFoldDB" id="A0A9X4KUT7"/>
<dbReference type="InterPro" id="IPR017196">
    <property type="entry name" value="ECF_substrate-spec_UCP037395"/>
</dbReference>
<gene>
    <name evidence="2" type="ORF">OMP40_20790</name>
</gene>
<comment type="caution">
    <text evidence="2">The sequence shown here is derived from an EMBL/GenBank/DDBJ whole genome shotgun (WGS) entry which is preliminary data.</text>
</comment>
<dbReference type="RefSeq" id="WP_277534213.1">
    <property type="nucleotide sequence ID" value="NZ_JAPDIA010000007.1"/>
</dbReference>
<dbReference type="GO" id="GO:0016020">
    <property type="term" value="C:membrane"/>
    <property type="evidence" value="ECO:0007669"/>
    <property type="project" value="InterPro"/>
</dbReference>
<feature type="transmembrane region" description="Helical" evidence="1">
    <location>
        <begin position="88"/>
        <end position="116"/>
    </location>
</feature>
<keyword evidence="3" id="KW-1185">Reference proteome</keyword>
<protein>
    <submittedName>
        <fullName evidence="2">ECF transporter S component</fullName>
    </submittedName>
</protein>
<reference evidence="2" key="1">
    <citation type="submission" date="2022-10" db="EMBL/GenBank/DDBJ databases">
        <title>Comparative genomic analysis of Cohnella hashimotonis sp. nov., isolated from the International Space Station.</title>
        <authorList>
            <person name="Simpson A."/>
            <person name="Venkateswaran K."/>
        </authorList>
    </citation>
    <scope>NUCLEOTIDE SEQUENCE</scope>
    <source>
        <strain evidence="2">DSM 28161</strain>
    </source>
</reference>
<keyword evidence="1" id="KW-0812">Transmembrane</keyword>
<dbReference type="Pfam" id="PF07155">
    <property type="entry name" value="ECF-ribofla_trS"/>
    <property type="match status" value="1"/>
</dbReference>
<dbReference type="InterPro" id="IPR009825">
    <property type="entry name" value="ECF_substrate-spec-like"/>
</dbReference>
<proteinExistence type="predicted"/>
<dbReference type="EMBL" id="JAPDIA010000007">
    <property type="protein sequence ID" value="MDG0811536.1"/>
    <property type="molecule type" value="Genomic_DNA"/>
</dbReference>
<feature type="transmembrane region" description="Helical" evidence="1">
    <location>
        <begin position="149"/>
        <end position="171"/>
    </location>
</feature>
<evidence type="ECO:0000313" key="3">
    <source>
        <dbReference type="Proteomes" id="UP001153404"/>
    </source>
</evidence>
<feature type="transmembrane region" description="Helical" evidence="1">
    <location>
        <begin position="191"/>
        <end position="213"/>
    </location>
</feature>
<organism evidence="2 3">
    <name type="scientific">Cohnella rhizosphaerae</name>
    <dbReference type="NCBI Taxonomy" id="1457232"/>
    <lineage>
        <taxon>Bacteria</taxon>
        <taxon>Bacillati</taxon>
        <taxon>Bacillota</taxon>
        <taxon>Bacilli</taxon>
        <taxon>Bacillales</taxon>
        <taxon>Paenibacillaceae</taxon>
        <taxon>Cohnella</taxon>
    </lineage>
</organism>
<dbReference type="Gene3D" id="1.10.1760.20">
    <property type="match status" value="1"/>
</dbReference>
<keyword evidence="1" id="KW-0472">Membrane</keyword>
<dbReference type="Proteomes" id="UP001153404">
    <property type="component" value="Unassembled WGS sequence"/>
</dbReference>
<keyword evidence="1" id="KW-1133">Transmembrane helix</keyword>
<sequence>MEKRNRAILIVAMTLAAGLAVASAIWDGHYLLLSAVAMTLAMTPLFVRFERRRLEPREIAMLAALAAVAALGRIAFAPLPSFKPTSFVVIVAALVFGSEAGFIVGAVAALASNLFLGQGPWTPWQMFAWGMVGASAGWLRHTRFMKSRIGLCAFGLVWGFLFGWIMNVWSLLSLPDAFGWKLVLITYAQSFYFDLAHAAANVLFLGFFGLSWVRLLERIRKKYGLLESRSARR</sequence>
<dbReference type="PIRSF" id="PIRSF037395">
    <property type="entry name" value="UCP037395_ABCper"/>
    <property type="match status" value="1"/>
</dbReference>
<evidence type="ECO:0000256" key="1">
    <source>
        <dbReference type="SAM" id="Phobius"/>
    </source>
</evidence>
<evidence type="ECO:0000313" key="2">
    <source>
        <dbReference type="EMBL" id="MDG0811536.1"/>
    </source>
</evidence>
<feature type="transmembrane region" description="Helical" evidence="1">
    <location>
        <begin position="30"/>
        <end position="47"/>
    </location>
</feature>
<name>A0A9X4KUT7_9BACL</name>
<accession>A0A9X4KUT7</accession>